<dbReference type="SMART" id="SM00829">
    <property type="entry name" value="PKS_ER"/>
    <property type="match status" value="1"/>
</dbReference>
<sequence length="366" mass="38359">MNNIAKTALLAFLLGLSGLASAGHHEGLMHEGTQVKHIGYSQMGDPAAVLEVKTEAPLALSPGEVRVKVLASPINPSDLLQIAGNYGVDPVLPARPGSEGIGRVTEISEGVQALKVGQLVLLASGNTWAEELVAPAAGFLPLPDLGPVGADVIEQLAMAAVNPLTALLMLTTYTDVAEGQWIAQSAANSAVGGYVIQLAKQRGIKTVNIVRREGLAEELMAKGADVVLIDGPNLAADIAKATNNEPIVLALDPVGGDTFARLYDSLGYGGTLVTFGVLSGRPATLNTGMLIGNDTRLRGFWLYKWYQTASMQEKQAAFGQVIPLIVNGTLKADIDSRYTIDEIKQAVTRSKQGGRNGKVLIVPSPL</sequence>
<keyword evidence="6" id="KW-0560">Oxidoreductase</keyword>
<evidence type="ECO:0000313" key="13">
    <source>
        <dbReference type="EMBL" id="UZP73433.1"/>
    </source>
</evidence>
<dbReference type="InterPro" id="IPR020843">
    <property type="entry name" value="ER"/>
</dbReference>
<name>A0ABY6Q3G2_9GAMM</name>
<keyword evidence="8" id="KW-0275">Fatty acid biosynthesis</keyword>
<dbReference type="Gene3D" id="3.40.50.720">
    <property type="entry name" value="NAD(P)-binding Rossmann-like Domain"/>
    <property type="match status" value="1"/>
</dbReference>
<evidence type="ECO:0000256" key="7">
    <source>
        <dbReference type="ARBA" id="ARBA00023098"/>
    </source>
</evidence>
<dbReference type="PANTHER" id="PTHR43981:SF2">
    <property type="entry name" value="ENOYL-[ACYL-CARRIER-PROTEIN] REDUCTASE, MITOCHONDRIAL"/>
    <property type="match status" value="1"/>
</dbReference>
<evidence type="ECO:0000256" key="5">
    <source>
        <dbReference type="ARBA" id="ARBA00022946"/>
    </source>
</evidence>
<evidence type="ECO:0000256" key="3">
    <source>
        <dbReference type="ARBA" id="ARBA00022832"/>
    </source>
</evidence>
<feature type="domain" description="Enoyl reductase (ER)" evidence="12">
    <location>
        <begin position="44"/>
        <end position="361"/>
    </location>
</feature>
<evidence type="ECO:0000256" key="10">
    <source>
        <dbReference type="ARBA" id="ARBA00048843"/>
    </source>
</evidence>
<dbReference type="SUPFAM" id="SSF51735">
    <property type="entry name" value="NAD(P)-binding Rossmann-fold domains"/>
    <property type="match status" value="1"/>
</dbReference>
<keyword evidence="5" id="KW-0809">Transit peptide</keyword>
<dbReference type="Gene3D" id="3.90.180.10">
    <property type="entry name" value="Medium-chain alcohol dehydrogenases, catalytic domain"/>
    <property type="match status" value="1"/>
</dbReference>
<proteinExistence type="inferred from homology"/>
<dbReference type="InterPro" id="IPR013149">
    <property type="entry name" value="ADH-like_C"/>
</dbReference>
<keyword evidence="7" id="KW-0443">Lipid metabolism</keyword>
<feature type="signal peptide" evidence="11">
    <location>
        <begin position="1"/>
        <end position="22"/>
    </location>
</feature>
<dbReference type="PANTHER" id="PTHR43981">
    <property type="entry name" value="ENOYL-[ACYL-CARRIER-PROTEIN] REDUCTASE, MITOCHONDRIAL"/>
    <property type="match status" value="1"/>
</dbReference>
<feature type="chain" id="PRO_5046250821" description="enoyl-[acyl-carrier-protein] reductase" evidence="11">
    <location>
        <begin position="23"/>
        <end position="366"/>
    </location>
</feature>
<evidence type="ECO:0000256" key="2">
    <source>
        <dbReference type="ARBA" id="ARBA00022516"/>
    </source>
</evidence>
<evidence type="ECO:0000259" key="12">
    <source>
        <dbReference type="SMART" id="SM00829"/>
    </source>
</evidence>
<evidence type="ECO:0000256" key="4">
    <source>
        <dbReference type="ARBA" id="ARBA00022857"/>
    </source>
</evidence>
<accession>A0ABY6Q3G2</accession>
<evidence type="ECO:0000256" key="9">
    <source>
        <dbReference type="ARBA" id="ARBA00038963"/>
    </source>
</evidence>
<dbReference type="Pfam" id="PF08240">
    <property type="entry name" value="ADH_N"/>
    <property type="match status" value="1"/>
</dbReference>
<reference evidence="13 14" key="1">
    <citation type="submission" date="2019-02" db="EMBL/GenBank/DDBJ databases">
        <title>Halieaceae_genomes.</title>
        <authorList>
            <person name="Li S.-H."/>
        </authorList>
    </citation>
    <scope>NUCLEOTIDE SEQUENCE [LARGE SCALE GENOMIC DNA]</scope>
    <source>
        <strain evidence="13 14">JH123</strain>
    </source>
</reference>
<evidence type="ECO:0000256" key="11">
    <source>
        <dbReference type="SAM" id="SignalP"/>
    </source>
</evidence>
<evidence type="ECO:0000256" key="1">
    <source>
        <dbReference type="ARBA" id="ARBA00010371"/>
    </source>
</evidence>
<dbReference type="Pfam" id="PF00107">
    <property type="entry name" value="ADH_zinc_N"/>
    <property type="match status" value="1"/>
</dbReference>
<keyword evidence="14" id="KW-1185">Reference proteome</keyword>
<evidence type="ECO:0000256" key="8">
    <source>
        <dbReference type="ARBA" id="ARBA00023160"/>
    </source>
</evidence>
<organism evidence="13 14">
    <name type="scientific">Candidatus Paraluminiphilus aquimaris</name>
    <dbReference type="NCBI Taxonomy" id="2518994"/>
    <lineage>
        <taxon>Bacteria</taxon>
        <taxon>Pseudomonadati</taxon>
        <taxon>Pseudomonadota</taxon>
        <taxon>Gammaproteobacteria</taxon>
        <taxon>Cellvibrionales</taxon>
        <taxon>Halieaceae</taxon>
        <taxon>Candidatus Paraluminiphilus</taxon>
    </lineage>
</organism>
<dbReference type="InterPro" id="IPR036291">
    <property type="entry name" value="NAD(P)-bd_dom_sf"/>
</dbReference>
<keyword evidence="2" id="KW-0444">Lipid biosynthesis</keyword>
<dbReference type="InterPro" id="IPR011032">
    <property type="entry name" value="GroES-like_sf"/>
</dbReference>
<gene>
    <name evidence="13" type="ORF">E0F26_01200</name>
</gene>
<keyword evidence="3" id="KW-0276">Fatty acid metabolism</keyword>
<dbReference type="InterPro" id="IPR013154">
    <property type="entry name" value="ADH-like_N"/>
</dbReference>
<protein>
    <recommendedName>
        <fullName evidence="9">enoyl-[acyl-carrier-protein] reductase</fullName>
        <ecNumber evidence="9">1.3.1.104</ecNumber>
    </recommendedName>
</protein>
<keyword evidence="4" id="KW-0521">NADP</keyword>
<keyword evidence="11" id="KW-0732">Signal</keyword>
<comment type="similarity">
    <text evidence="1">Belongs to the zinc-containing alcohol dehydrogenase family. Quinone oxidoreductase subfamily.</text>
</comment>
<dbReference type="Proteomes" id="UP001317963">
    <property type="component" value="Chromosome"/>
</dbReference>
<comment type="catalytic activity">
    <reaction evidence="10">
        <text>a 2,3-saturated acyl-[ACP] + NADP(+) = a (2E)-enoyl-[ACP] + NADPH + H(+)</text>
        <dbReference type="Rhea" id="RHEA:22564"/>
        <dbReference type="Rhea" id="RHEA-COMP:9925"/>
        <dbReference type="Rhea" id="RHEA-COMP:9926"/>
        <dbReference type="ChEBI" id="CHEBI:15378"/>
        <dbReference type="ChEBI" id="CHEBI:57783"/>
        <dbReference type="ChEBI" id="CHEBI:58349"/>
        <dbReference type="ChEBI" id="CHEBI:78784"/>
        <dbReference type="ChEBI" id="CHEBI:78785"/>
        <dbReference type="EC" id="1.3.1.104"/>
    </reaction>
</comment>
<dbReference type="EMBL" id="CP036501">
    <property type="protein sequence ID" value="UZP73433.1"/>
    <property type="molecule type" value="Genomic_DNA"/>
</dbReference>
<dbReference type="EC" id="1.3.1.104" evidence="9"/>
<dbReference type="SUPFAM" id="SSF50129">
    <property type="entry name" value="GroES-like"/>
    <property type="match status" value="1"/>
</dbReference>
<evidence type="ECO:0000313" key="14">
    <source>
        <dbReference type="Proteomes" id="UP001317963"/>
    </source>
</evidence>
<evidence type="ECO:0000256" key="6">
    <source>
        <dbReference type="ARBA" id="ARBA00023002"/>
    </source>
</evidence>
<dbReference type="InterPro" id="IPR051034">
    <property type="entry name" value="Mito_Enoyl-ACP_Reductase"/>
</dbReference>
<dbReference type="CDD" id="cd05282">
    <property type="entry name" value="ETR_like"/>
    <property type="match status" value="1"/>
</dbReference>
<dbReference type="RefSeq" id="WP_279242217.1">
    <property type="nucleotide sequence ID" value="NZ_CP036501.1"/>
</dbReference>